<dbReference type="PANTHER" id="PTHR43375:SF1">
    <property type="entry name" value="OROTIDINE 5'-PHOSPHATE DECARBOXYLASE"/>
    <property type="match status" value="1"/>
</dbReference>
<protein>
    <recommendedName>
        <fullName evidence="7">Orotidine 5'-phosphate decarboxylase</fullName>
        <ecNumber evidence="7">4.1.1.23</ecNumber>
    </recommendedName>
    <alternativeName>
        <fullName evidence="7">OMP decarboxylase</fullName>
        <shortName evidence="7">OMPDCase</shortName>
        <shortName evidence="7">OMPdecase</shortName>
    </alternativeName>
</protein>
<evidence type="ECO:0000256" key="5">
    <source>
        <dbReference type="ARBA" id="ARBA00023239"/>
    </source>
</evidence>
<dbReference type="InterPro" id="IPR011995">
    <property type="entry name" value="OMPdecase_type-2"/>
</dbReference>
<dbReference type="Pfam" id="PF00215">
    <property type="entry name" value="OMPdecase"/>
    <property type="match status" value="1"/>
</dbReference>
<dbReference type="HAMAP" id="MF_01215">
    <property type="entry name" value="OMPdecase_type2"/>
    <property type="match status" value="1"/>
</dbReference>
<dbReference type="GO" id="GO:0044205">
    <property type="term" value="P:'de novo' UMP biosynthetic process"/>
    <property type="evidence" value="ECO:0007669"/>
    <property type="project" value="UniProtKB-UniRule"/>
</dbReference>
<keyword evidence="4 7" id="KW-0665">Pyrimidine biosynthesis</keyword>
<comment type="pathway">
    <text evidence="1 7">Pyrimidine metabolism; UMP biosynthesis via de novo pathway; UMP from orotate: step 2/2.</text>
</comment>
<dbReference type="UniPathway" id="UPA00070">
    <property type="reaction ID" value="UER00120"/>
</dbReference>
<dbReference type="InterPro" id="IPR001754">
    <property type="entry name" value="OMPdeCOase_dom"/>
</dbReference>
<dbReference type="SUPFAM" id="SSF51366">
    <property type="entry name" value="Ribulose-phoshate binding barrel"/>
    <property type="match status" value="1"/>
</dbReference>
<organism evidence="9 10">
    <name type="scientific">Propioniciclava sinopodophylli</name>
    <dbReference type="NCBI Taxonomy" id="1837344"/>
    <lineage>
        <taxon>Bacteria</taxon>
        <taxon>Bacillati</taxon>
        <taxon>Actinomycetota</taxon>
        <taxon>Actinomycetes</taxon>
        <taxon>Propionibacteriales</taxon>
        <taxon>Propionibacteriaceae</taxon>
        <taxon>Propioniciclava</taxon>
    </lineage>
</organism>
<sequence length="268" mass="27878">MSTYRQRLKEVVAARGNLCVGIDPHANLLSSWGMPLTASGLETYCRTIVDALGETVAVFKPQAAFFEVYGSAGMAVLERVLADIRAAGALSIVDAKRGDIGSTMEAYAEAYLGKDSPLAGDAVTLSPYLGFGSLMPAFERAVAFDKGVYVLARTSNPEGGQVQLALGRGGSVAQEVVDAAKELNTRARTRAIGLVVGGTHGSLGIDVSDFNGSILVPGIGAQGGRMEDLPGLFGAAFDNVLPMVGRGILQAGPDAEALRRRVSTFLAE</sequence>
<keyword evidence="5 7" id="KW-0456">Lyase</keyword>
<dbReference type="EC" id="4.1.1.23" evidence="7"/>
<evidence type="ECO:0000313" key="10">
    <source>
        <dbReference type="Proteomes" id="UP000292373"/>
    </source>
</evidence>
<name>A0A4Q9KE96_9ACTN</name>
<dbReference type="AlphaFoldDB" id="A0A4Q9KE96"/>
<comment type="catalytic activity">
    <reaction evidence="6 7">
        <text>orotidine 5'-phosphate + H(+) = UMP + CO2</text>
        <dbReference type="Rhea" id="RHEA:11596"/>
        <dbReference type="ChEBI" id="CHEBI:15378"/>
        <dbReference type="ChEBI" id="CHEBI:16526"/>
        <dbReference type="ChEBI" id="CHEBI:57538"/>
        <dbReference type="ChEBI" id="CHEBI:57865"/>
        <dbReference type="EC" id="4.1.1.23"/>
    </reaction>
</comment>
<keyword evidence="3 7" id="KW-0210">Decarboxylase</keyword>
<dbReference type="InterPro" id="IPR011060">
    <property type="entry name" value="RibuloseP-bd_barrel"/>
</dbReference>
<feature type="domain" description="Orotidine 5'-phosphate decarboxylase" evidence="8">
    <location>
        <begin position="17"/>
        <end position="261"/>
    </location>
</feature>
<gene>
    <name evidence="7 9" type="primary">pyrF</name>
    <name evidence="9" type="ORF">ET989_06805</name>
</gene>
<reference evidence="9 10" key="1">
    <citation type="submission" date="2019-01" db="EMBL/GenBank/DDBJ databases">
        <title>Lactibacter flavus gen. nov., sp. nov., a novel bacterium of the family Propionibacteriaceae isolated from raw milk and dairy products.</title>
        <authorList>
            <person name="Huptas C."/>
            <person name="Wenning M."/>
            <person name="Breitenwieser F."/>
            <person name="Doll E."/>
            <person name="Von Neubeck M."/>
            <person name="Busse H.-J."/>
            <person name="Scherer S."/>
        </authorList>
    </citation>
    <scope>NUCLEOTIDE SEQUENCE [LARGE SCALE GENOMIC DNA]</scope>
    <source>
        <strain evidence="9 10">KCTC 33808</strain>
    </source>
</reference>
<dbReference type="Proteomes" id="UP000292373">
    <property type="component" value="Unassembled WGS sequence"/>
</dbReference>
<dbReference type="EMBL" id="SDMQ01000005">
    <property type="protein sequence ID" value="TBT85446.1"/>
    <property type="molecule type" value="Genomic_DNA"/>
</dbReference>
<comment type="caution">
    <text evidence="9">The sequence shown here is derived from an EMBL/GenBank/DDBJ whole genome shotgun (WGS) entry which is preliminary data.</text>
</comment>
<evidence type="ECO:0000256" key="3">
    <source>
        <dbReference type="ARBA" id="ARBA00022793"/>
    </source>
</evidence>
<evidence type="ECO:0000256" key="4">
    <source>
        <dbReference type="ARBA" id="ARBA00022975"/>
    </source>
</evidence>
<dbReference type="GO" id="GO:0006207">
    <property type="term" value="P:'de novo' pyrimidine nucleobase biosynthetic process"/>
    <property type="evidence" value="ECO:0007669"/>
    <property type="project" value="InterPro"/>
</dbReference>
<dbReference type="SMART" id="SM00934">
    <property type="entry name" value="OMPdecase"/>
    <property type="match status" value="1"/>
</dbReference>
<dbReference type="PANTHER" id="PTHR43375">
    <property type="entry name" value="OROTIDINE 5'-PHOSPHATE DECARBOXYLASE"/>
    <property type="match status" value="1"/>
</dbReference>
<dbReference type="Gene3D" id="3.20.20.70">
    <property type="entry name" value="Aldolase class I"/>
    <property type="match status" value="1"/>
</dbReference>
<dbReference type="RefSeq" id="WP_131167787.1">
    <property type="nucleotide sequence ID" value="NZ_SDMQ01000005.1"/>
</dbReference>
<evidence type="ECO:0000259" key="8">
    <source>
        <dbReference type="SMART" id="SM00934"/>
    </source>
</evidence>
<evidence type="ECO:0000256" key="1">
    <source>
        <dbReference type="ARBA" id="ARBA00004861"/>
    </source>
</evidence>
<dbReference type="InterPro" id="IPR013785">
    <property type="entry name" value="Aldolase_TIM"/>
</dbReference>
<dbReference type="OrthoDB" id="9808470at2"/>
<dbReference type="NCBIfam" id="TIGR02127">
    <property type="entry name" value="pyrF_sub2"/>
    <property type="match status" value="1"/>
</dbReference>
<evidence type="ECO:0000256" key="6">
    <source>
        <dbReference type="ARBA" id="ARBA00049157"/>
    </source>
</evidence>
<comment type="similarity">
    <text evidence="2 7">Belongs to the OMP decarboxylase family. Type 2 subfamily.</text>
</comment>
<accession>A0A4Q9KE96</accession>
<proteinExistence type="inferred from homology"/>
<dbReference type="GO" id="GO:0004590">
    <property type="term" value="F:orotidine-5'-phosphate decarboxylase activity"/>
    <property type="evidence" value="ECO:0007669"/>
    <property type="project" value="UniProtKB-UniRule"/>
</dbReference>
<evidence type="ECO:0000313" key="9">
    <source>
        <dbReference type="EMBL" id="TBT85446.1"/>
    </source>
</evidence>
<dbReference type="CDD" id="cd04725">
    <property type="entry name" value="OMP_decarboxylase_like"/>
    <property type="match status" value="1"/>
</dbReference>
<evidence type="ECO:0000256" key="2">
    <source>
        <dbReference type="ARBA" id="ARBA00008847"/>
    </source>
</evidence>
<feature type="active site" description="Proton donor" evidence="7">
    <location>
        <position position="96"/>
    </location>
</feature>
<evidence type="ECO:0000256" key="7">
    <source>
        <dbReference type="HAMAP-Rule" id="MF_01215"/>
    </source>
</evidence>
<keyword evidence="10" id="KW-1185">Reference proteome</keyword>